<comment type="caution">
    <text evidence="1">The sequence shown here is derived from an EMBL/GenBank/DDBJ whole genome shotgun (WGS) entry which is preliminary data.</text>
</comment>
<dbReference type="PIRSF" id="PIRSF008757">
    <property type="entry name" value="UCP008757"/>
    <property type="match status" value="1"/>
</dbReference>
<accession>A0A4Q7LB52</accession>
<dbReference type="AlphaFoldDB" id="A0A4Q7LB52"/>
<dbReference type="PANTHER" id="PTHR28255">
    <property type="match status" value="1"/>
</dbReference>
<sequence length="171" mass="18391">MTHDHDLLRRDLDRITEQETRLRLPTWSEAVAWQLGCRLRELAAARGKAITIEARLARETVFLCAMPGTAPTNADWARRKRNTVESLQRSSYAVGLQLALEGGATLEAKLALPARDHASAGGCVPIRLANGGACVGTLTVSGLPQREDHALVVEVLAEHLGIALGDIALAD</sequence>
<keyword evidence="2" id="KW-1185">Reference proteome</keyword>
<dbReference type="PANTHER" id="PTHR28255:SF1">
    <property type="entry name" value="UPF0303 PROTEIN YBR137W"/>
    <property type="match status" value="1"/>
</dbReference>
<evidence type="ECO:0000313" key="1">
    <source>
        <dbReference type="EMBL" id="RZS46880.1"/>
    </source>
</evidence>
<dbReference type="InterPro" id="IPR010371">
    <property type="entry name" value="YBR137W-like"/>
</dbReference>
<dbReference type="Gene3D" id="3.30.450.150">
    <property type="entry name" value="Haem-degrading domain"/>
    <property type="match status" value="1"/>
</dbReference>
<gene>
    <name evidence="1" type="ORF">EV685_3912</name>
</gene>
<name>A0A4Q7LB52_9BURK</name>
<dbReference type="NCBIfam" id="NF002696">
    <property type="entry name" value="PRK02487.1-5"/>
    <property type="match status" value="1"/>
</dbReference>
<dbReference type="SUPFAM" id="SSF143744">
    <property type="entry name" value="GlcG-like"/>
    <property type="match status" value="1"/>
</dbReference>
<dbReference type="Proteomes" id="UP000293433">
    <property type="component" value="Unassembled WGS sequence"/>
</dbReference>
<reference evidence="1 2" key="1">
    <citation type="submission" date="2019-02" db="EMBL/GenBank/DDBJ databases">
        <title>Genomic Encyclopedia of Type Strains, Phase IV (KMG-IV): sequencing the most valuable type-strain genomes for metagenomic binning, comparative biology and taxonomic classification.</title>
        <authorList>
            <person name="Goeker M."/>
        </authorList>
    </citation>
    <scope>NUCLEOTIDE SEQUENCE [LARGE SCALE GENOMIC DNA]</scope>
    <source>
        <strain evidence="1 2">DSM 10617</strain>
    </source>
</reference>
<proteinExistence type="predicted"/>
<dbReference type="InterPro" id="IPR005624">
    <property type="entry name" value="PduO/GlcC-like"/>
</dbReference>
<dbReference type="EMBL" id="SGWV01000013">
    <property type="protein sequence ID" value="RZS46880.1"/>
    <property type="molecule type" value="Genomic_DNA"/>
</dbReference>
<dbReference type="RefSeq" id="WP_130483725.1">
    <property type="nucleotide sequence ID" value="NZ_SGWV01000013.1"/>
</dbReference>
<protein>
    <submittedName>
        <fullName evidence="1">Uncharacterized protein (UPF0303 family)</fullName>
    </submittedName>
</protein>
<dbReference type="InterPro" id="IPR038084">
    <property type="entry name" value="PduO/GlcC-like_sf"/>
</dbReference>
<dbReference type="Pfam" id="PF03928">
    <property type="entry name" value="HbpS-like"/>
    <property type="match status" value="1"/>
</dbReference>
<dbReference type="OrthoDB" id="9815315at2"/>
<evidence type="ECO:0000313" key="2">
    <source>
        <dbReference type="Proteomes" id="UP000293433"/>
    </source>
</evidence>
<organism evidence="1 2">
    <name type="scientific">Sphaerotilus mobilis</name>
    <dbReference type="NCBI Taxonomy" id="47994"/>
    <lineage>
        <taxon>Bacteria</taxon>
        <taxon>Pseudomonadati</taxon>
        <taxon>Pseudomonadota</taxon>
        <taxon>Betaproteobacteria</taxon>
        <taxon>Burkholderiales</taxon>
        <taxon>Sphaerotilaceae</taxon>
        <taxon>Sphaerotilus</taxon>
    </lineage>
</organism>